<evidence type="ECO:0000256" key="1">
    <source>
        <dbReference type="PROSITE-ProRule" id="PRU01005"/>
    </source>
</evidence>
<feature type="chain" id="PRO_5035808269" description="ShKT domain-containing protein" evidence="2">
    <location>
        <begin position="18"/>
        <end position="473"/>
    </location>
</feature>
<dbReference type="OrthoDB" id="5855340at2759"/>
<dbReference type="Pfam" id="PF01549">
    <property type="entry name" value="ShK"/>
    <property type="match status" value="3"/>
</dbReference>
<comment type="caution">
    <text evidence="1">Lacks conserved residue(s) required for the propagation of feature annotation.</text>
</comment>
<dbReference type="SMART" id="SM00254">
    <property type="entry name" value="ShKT"/>
    <property type="match status" value="3"/>
</dbReference>
<evidence type="ECO:0000313" key="4">
    <source>
        <dbReference type="EMBL" id="KAF7637331.1"/>
    </source>
</evidence>
<gene>
    <name evidence="4" type="ORF">Mgra_00003300</name>
</gene>
<evidence type="ECO:0000313" key="5">
    <source>
        <dbReference type="Proteomes" id="UP000605970"/>
    </source>
</evidence>
<feature type="domain" description="ShKT" evidence="3">
    <location>
        <begin position="353"/>
        <end position="389"/>
    </location>
</feature>
<feature type="domain" description="ShKT" evidence="3">
    <location>
        <begin position="403"/>
        <end position="442"/>
    </location>
</feature>
<organism evidence="4 5">
    <name type="scientific">Meloidogyne graminicola</name>
    <dbReference type="NCBI Taxonomy" id="189291"/>
    <lineage>
        <taxon>Eukaryota</taxon>
        <taxon>Metazoa</taxon>
        <taxon>Ecdysozoa</taxon>
        <taxon>Nematoda</taxon>
        <taxon>Chromadorea</taxon>
        <taxon>Rhabditida</taxon>
        <taxon>Tylenchina</taxon>
        <taxon>Tylenchomorpha</taxon>
        <taxon>Tylenchoidea</taxon>
        <taxon>Meloidogynidae</taxon>
        <taxon>Meloidogyninae</taxon>
        <taxon>Meloidogyne</taxon>
    </lineage>
</organism>
<accession>A0A8S9ZWL7</accession>
<dbReference type="PANTHER" id="PTHR46219">
    <property type="entry name" value="PROTEIN CBG11138"/>
    <property type="match status" value="1"/>
</dbReference>
<feature type="signal peptide" evidence="2">
    <location>
        <begin position="1"/>
        <end position="17"/>
    </location>
</feature>
<dbReference type="PROSITE" id="PS51670">
    <property type="entry name" value="SHKT"/>
    <property type="match status" value="2"/>
</dbReference>
<evidence type="ECO:0000256" key="2">
    <source>
        <dbReference type="SAM" id="SignalP"/>
    </source>
</evidence>
<protein>
    <recommendedName>
        <fullName evidence="3">ShKT domain-containing protein</fullName>
    </recommendedName>
</protein>
<reference evidence="4" key="1">
    <citation type="journal article" date="2020" name="Ecol. Evol.">
        <title>Genome structure and content of the rice root-knot nematode (Meloidogyne graminicola).</title>
        <authorList>
            <person name="Phan N.T."/>
            <person name="Danchin E.G.J."/>
            <person name="Klopp C."/>
            <person name="Perfus-Barbeoch L."/>
            <person name="Kozlowski D.K."/>
            <person name="Koutsovoulos G.D."/>
            <person name="Lopez-Roques C."/>
            <person name="Bouchez O."/>
            <person name="Zahm M."/>
            <person name="Besnard G."/>
            <person name="Bellafiore S."/>
        </authorList>
    </citation>
    <scope>NUCLEOTIDE SEQUENCE</scope>
    <source>
        <strain evidence="4">VN-18</strain>
    </source>
</reference>
<keyword evidence="5" id="KW-1185">Reference proteome</keyword>
<comment type="caution">
    <text evidence="4">The sequence shown here is derived from an EMBL/GenBank/DDBJ whole genome shotgun (WGS) entry which is preliminary data.</text>
</comment>
<name>A0A8S9ZWL7_9BILA</name>
<dbReference type="Proteomes" id="UP000605970">
    <property type="component" value="Unassembled WGS sequence"/>
</dbReference>
<dbReference type="AlphaFoldDB" id="A0A8S9ZWL7"/>
<evidence type="ECO:0000259" key="3">
    <source>
        <dbReference type="PROSITE" id="PS51670"/>
    </source>
</evidence>
<sequence>MFILFLFINLFNFYIIALPNIPLFDQKNQTLQNKFLKQNKEFLNIQRNNPIISSISGCLFCALCGLPDFSLPSSGWMRTTSEDQSIKCKEFINLCDDGIYKHFLRSQCPYSCGICLETKINEKNITKTSKTLLTTTLTPKTTKNIKTSLKPKTTTKTIKTTLKHKNIRKESYEQIKEKKKTKTPKIIENIKEIEKTTKTNVLITTTTIPTKTIDEITITNEISTEENIEENFEDCEDIGQNCKAMESGCQDIGQLFCGPAIGGSQNPCQSPLLQRPGLTLTEELMDGQKVCCGFDKPITGYLPDGQKEDSNLRKRKRGSKLVCKNAITIPISNGNIIPKCPSKLFYDLNKDKCCLPGKPSDCPLNKYRCNDTLWYDLMTEQCPKTCNRCEENLKLNISRIKVCKDGIGPNGISECPQYAFRCKEKIWKEFMEKECPKTCGICNNLNIKKGMKRKRKQKSTTITTTLITTKIQP</sequence>
<dbReference type="InterPro" id="IPR003582">
    <property type="entry name" value="ShKT_dom"/>
</dbReference>
<keyword evidence="2" id="KW-0732">Signal</keyword>
<dbReference type="Gene3D" id="1.10.10.1940">
    <property type="match status" value="1"/>
</dbReference>
<dbReference type="Gene3D" id="1.10.10.1870">
    <property type="entry name" value="ShTK domain-like"/>
    <property type="match status" value="2"/>
</dbReference>
<dbReference type="PANTHER" id="PTHR46219:SF5">
    <property type="entry name" value="SHKT DOMAIN-CONTAINING PROTEIN"/>
    <property type="match status" value="1"/>
</dbReference>
<proteinExistence type="predicted"/>
<dbReference type="EMBL" id="JABEBT010000021">
    <property type="protein sequence ID" value="KAF7637331.1"/>
    <property type="molecule type" value="Genomic_DNA"/>
</dbReference>